<comment type="caution">
    <text evidence="6">The sequence shown here is derived from an EMBL/GenBank/DDBJ whole genome shotgun (WGS) entry which is preliminary data.</text>
</comment>
<dbReference type="EMBL" id="JAOPHQ010000297">
    <property type="protein sequence ID" value="KAK0155194.1"/>
    <property type="molecule type" value="Genomic_DNA"/>
</dbReference>
<keyword evidence="6" id="KW-0675">Receptor</keyword>
<dbReference type="GO" id="GO:0004623">
    <property type="term" value="F:phospholipase A2 activity"/>
    <property type="evidence" value="ECO:0007669"/>
    <property type="project" value="TreeGrafter"/>
</dbReference>
<dbReference type="InterPro" id="IPR051496">
    <property type="entry name" value="H-rev107_PLA/AT"/>
</dbReference>
<keyword evidence="2" id="KW-0808">Transferase</keyword>
<evidence type="ECO:0000256" key="2">
    <source>
        <dbReference type="ARBA" id="ARBA00022679"/>
    </source>
</evidence>
<dbReference type="GO" id="GO:0008970">
    <property type="term" value="F:phospholipase A1 activity"/>
    <property type="evidence" value="ECO:0007669"/>
    <property type="project" value="TreeGrafter"/>
</dbReference>
<dbReference type="PROSITE" id="PS51934">
    <property type="entry name" value="LRAT"/>
    <property type="match status" value="1"/>
</dbReference>
<dbReference type="Proteomes" id="UP001174136">
    <property type="component" value="Unassembled WGS sequence"/>
</dbReference>
<name>A0AA47NB66_MERPO</name>
<keyword evidence="3" id="KW-0378">Hydrolase</keyword>
<evidence type="ECO:0000313" key="7">
    <source>
        <dbReference type="Proteomes" id="UP001174136"/>
    </source>
</evidence>
<gene>
    <name evidence="6" type="primary">RARRES3_4</name>
    <name evidence="6" type="ORF">N1851_002465</name>
</gene>
<evidence type="ECO:0000313" key="6">
    <source>
        <dbReference type="EMBL" id="KAK0155194.1"/>
    </source>
</evidence>
<dbReference type="GO" id="GO:0005737">
    <property type="term" value="C:cytoplasm"/>
    <property type="evidence" value="ECO:0007669"/>
    <property type="project" value="TreeGrafter"/>
</dbReference>
<protein>
    <submittedName>
        <fullName evidence="6">Retinoic acid receptor responder protein 3</fullName>
    </submittedName>
</protein>
<dbReference type="InterPro" id="IPR007053">
    <property type="entry name" value="LRAT_dom"/>
</dbReference>
<dbReference type="PANTHER" id="PTHR13943:SF31">
    <property type="entry name" value="PHOSPHOLIPASE A AND ACYLTRANSFERASE 3"/>
    <property type="match status" value="1"/>
</dbReference>
<feature type="domain" description="LRAT" evidence="5">
    <location>
        <begin position="17"/>
        <end position="123"/>
    </location>
</feature>
<comment type="similarity">
    <text evidence="1">Belongs to the H-rev107 family.</text>
</comment>
<organism evidence="6 7">
    <name type="scientific">Merluccius polli</name>
    <name type="common">Benguela hake</name>
    <name type="synonym">Merluccius cadenati</name>
    <dbReference type="NCBI Taxonomy" id="89951"/>
    <lineage>
        <taxon>Eukaryota</taxon>
        <taxon>Metazoa</taxon>
        <taxon>Chordata</taxon>
        <taxon>Craniata</taxon>
        <taxon>Vertebrata</taxon>
        <taxon>Euteleostomi</taxon>
        <taxon>Actinopterygii</taxon>
        <taxon>Neopterygii</taxon>
        <taxon>Teleostei</taxon>
        <taxon>Neoteleostei</taxon>
        <taxon>Acanthomorphata</taxon>
        <taxon>Zeiogadaria</taxon>
        <taxon>Gadariae</taxon>
        <taxon>Gadiformes</taxon>
        <taxon>Gadoidei</taxon>
        <taxon>Merlucciidae</taxon>
        <taxon>Merluccius</taxon>
    </lineage>
</organism>
<proteinExistence type="inferred from homology"/>
<evidence type="ECO:0000259" key="5">
    <source>
        <dbReference type="PROSITE" id="PS51934"/>
    </source>
</evidence>
<dbReference type="AlphaFoldDB" id="A0AA47NB66"/>
<dbReference type="GO" id="GO:0016410">
    <property type="term" value="F:N-acyltransferase activity"/>
    <property type="evidence" value="ECO:0007669"/>
    <property type="project" value="TreeGrafter"/>
</dbReference>
<evidence type="ECO:0000256" key="3">
    <source>
        <dbReference type="ARBA" id="ARBA00022801"/>
    </source>
</evidence>
<evidence type="ECO:0000256" key="4">
    <source>
        <dbReference type="ARBA" id="ARBA00023098"/>
    </source>
</evidence>
<dbReference type="PANTHER" id="PTHR13943">
    <property type="entry name" value="HRAS-LIKE SUPPRESSOR - RELATED"/>
    <property type="match status" value="1"/>
</dbReference>
<reference evidence="6" key="1">
    <citation type="journal article" date="2023" name="Front. Mar. Sci.">
        <title>A new Merluccius polli reference genome to investigate the effects of global change in West African waters.</title>
        <authorList>
            <person name="Mateo J.L."/>
            <person name="Blanco-Fernandez C."/>
            <person name="Garcia-Vazquez E."/>
            <person name="Machado-Schiaffino G."/>
        </authorList>
    </citation>
    <scope>NUCLEOTIDE SEQUENCE</scope>
    <source>
        <strain evidence="6">C29</strain>
        <tissue evidence="6">Fin</tissue>
    </source>
</reference>
<keyword evidence="4" id="KW-0443">Lipid metabolism</keyword>
<evidence type="ECO:0000256" key="1">
    <source>
        <dbReference type="ARBA" id="ARBA00007824"/>
    </source>
</evidence>
<dbReference type="GO" id="GO:0070292">
    <property type="term" value="P:N-acylphosphatidylethanolamine metabolic process"/>
    <property type="evidence" value="ECO:0007669"/>
    <property type="project" value="TreeGrafter"/>
</dbReference>
<keyword evidence="7" id="KW-1185">Reference proteome</keyword>
<sequence>MAPTQFDDEPVPKPGDLIQVSHSVYQHWAVYIGDGYVVHLTYLAKCVTTEKAMVKMDRLQDVFKNSDWNINNTLDEEYEPLPAHVVVMAARRLVDSVMPYCVLWKNCEHFATELCYGKPESREI</sequence>
<dbReference type="Gene3D" id="3.90.1720.10">
    <property type="entry name" value="endopeptidase domain like (from Nostoc punctiforme)"/>
    <property type="match status" value="1"/>
</dbReference>
<accession>A0AA47NB66</accession>
<dbReference type="Pfam" id="PF04970">
    <property type="entry name" value="LRAT"/>
    <property type="match status" value="1"/>
</dbReference>